<sequence>MSHDPGTVPERDTTGDDRAGVGRVALDIDALRETSWATIVAVVIAGGAAVTLFHLTLPAILAVLAPVVDTTGGLVDVTLLANLAFVVVIVGGIILQFGDLRPRDIGLVRADLPLGIGITAGTWILVQVTGVASLMLRGESLALSDSLIRFGIVPVLGGFIGQVFGNALYEEIVYRAFLLPQLAKKFTRLYRSGSPRTAFLLALLASQTIFTLIHVPGRLAGGVAVGELLAFLVAPFVLGVLFALVYARTGNLFVTIGLHALVNDPVLLVDAGGVVLVPLLFVVLAILVAWPSLMTWAGIDESRPEQSS</sequence>
<evidence type="ECO:0000259" key="2">
    <source>
        <dbReference type="Pfam" id="PF02517"/>
    </source>
</evidence>
<dbReference type="RefSeq" id="WP_340696194.1">
    <property type="nucleotide sequence ID" value="NZ_JBHTAT010000004.1"/>
</dbReference>
<feature type="transmembrane region" description="Helical" evidence="1">
    <location>
        <begin position="147"/>
        <end position="169"/>
    </location>
</feature>
<feature type="transmembrane region" description="Helical" evidence="1">
    <location>
        <begin position="267"/>
        <end position="290"/>
    </location>
</feature>
<keyword evidence="1" id="KW-1133">Transmembrane helix</keyword>
<evidence type="ECO:0000313" key="3">
    <source>
        <dbReference type="EMBL" id="MFC7257141.1"/>
    </source>
</evidence>
<dbReference type="GO" id="GO:0004175">
    <property type="term" value="F:endopeptidase activity"/>
    <property type="evidence" value="ECO:0007669"/>
    <property type="project" value="UniProtKB-ARBA"/>
</dbReference>
<evidence type="ECO:0000256" key="1">
    <source>
        <dbReference type="SAM" id="Phobius"/>
    </source>
</evidence>
<dbReference type="EMBL" id="JBHTAT010000004">
    <property type="protein sequence ID" value="MFC7257141.1"/>
    <property type="molecule type" value="Genomic_DNA"/>
</dbReference>
<dbReference type="PANTHER" id="PTHR39430:SF1">
    <property type="entry name" value="PROTEASE"/>
    <property type="match status" value="1"/>
</dbReference>
<feature type="transmembrane region" description="Helical" evidence="1">
    <location>
        <begin position="112"/>
        <end position="135"/>
    </location>
</feature>
<feature type="transmembrane region" description="Helical" evidence="1">
    <location>
        <begin position="198"/>
        <end position="216"/>
    </location>
</feature>
<feature type="transmembrane region" description="Helical" evidence="1">
    <location>
        <begin position="36"/>
        <end position="65"/>
    </location>
</feature>
<reference evidence="3 4" key="1">
    <citation type="journal article" date="2019" name="Int. J. Syst. Evol. Microbiol.">
        <title>The Global Catalogue of Microorganisms (GCM) 10K type strain sequencing project: providing services to taxonomists for standard genome sequencing and annotation.</title>
        <authorList>
            <consortium name="The Broad Institute Genomics Platform"/>
            <consortium name="The Broad Institute Genome Sequencing Center for Infectious Disease"/>
            <person name="Wu L."/>
            <person name="Ma J."/>
        </authorList>
    </citation>
    <scope>NUCLEOTIDE SEQUENCE [LARGE SCALE GENOMIC DNA]</scope>
    <source>
        <strain evidence="3 4">GX21</strain>
    </source>
</reference>
<proteinExistence type="predicted"/>
<dbReference type="AlphaFoldDB" id="A0ABD6A397"/>
<evidence type="ECO:0000313" key="4">
    <source>
        <dbReference type="Proteomes" id="UP001596434"/>
    </source>
</evidence>
<feature type="domain" description="CAAX prenyl protease 2/Lysostaphin resistance protein A-like" evidence="2">
    <location>
        <begin position="158"/>
        <end position="263"/>
    </location>
</feature>
<protein>
    <submittedName>
        <fullName evidence="3">Type II CAAX endopeptidase family protein</fullName>
    </submittedName>
</protein>
<accession>A0ABD6A397</accession>
<name>A0ABD6A397_9EURY</name>
<keyword evidence="1" id="KW-0472">Membrane</keyword>
<dbReference type="InterPro" id="IPR003675">
    <property type="entry name" value="Rce1/LyrA-like_dom"/>
</dbReference>
<dbReference type="PANTHER" id="PTHR39430">
    <property type="entry name" value="MEMBRANE-ASSOCIATED PROTEASE-RELATED"/>
    <property type="match status" value="1"/>
</dbReference>
<feature type="transmembrane region" description="Helical" evidence="1">
    <location>
        <begin position="77"/>
        <end position="100"/>
    </location>
</feature>
<keyword evidence="1" id="KW-0812">Transmembrane</keyword>
<dbReference type="Proteomes" id="UP001596434">
    <property type="component" value="Unassembled WGS sequence"/>
</dbReference>
<organism evidence="3 4">
    <name type="scientific">Haloplanus litoreus</name>
    <dbReference type="NCBI Taxonomy" id="767515"/>
    <lineage>
        <taxon>Archaea</taxon>
        <taxon>Methanobacteriati</taxon>
        <taxon>Methanobacteriota</taxon>
        <taxon>Stenosarchaea group</taxon>
        <taxon>Halobacteria</taxon>
        <taxon>Halobacteriales</taxon>
        <taxon>Haloferacaceae</taxon>
        <taxon>Haloplanus</taxon>
    </lineage>
</organism>
<feature type="transmembrane region" description="Helical" evidence="1">
    <location>
        <begin position="228"/>
        <end position="247"/>
    </location>
</feature>
<dbReference type="GO" id="GO:0080120">
    <property type="term" value="P:CAAX-box protein maturation"/>
    <property type="evidence" value="ECO:0007669"/>
    <property type="project" value="UniProtKB-ARBA"/>
</dbReference>
<dbReference type="GeneID" id="96955432"/>
<dbReference type="Pfam" id="PF02517">
    <property type="entry name" value="Rce1-like"/>
    <property type="match status" value="1"/>
</dbReference>
<keyword evidence="4" id="KW-1185">Reference proteome</keyword>
<gene>
    <name evidence="3" type="ORF">ACFQKE_17930</name>
</gene>
<comment type="caution">
    <text evidence="3">The sequence shown here is derived from an EMBL/GenBank/DDBJ whole genome shotgun (WGS) entry which is preliminary data.</text>
</comment>